<protein>
    <submittedName>
        <fullName evidence="1">Putative tail protein</fullName>
    </submittedName>
</protein>
<gene>
    <name evidence="2" type="ORF">MM415A00435_0017</name>
    <name evidence="1" type="ORF">MM415B00827_0022</name>
</gene>
<dbReference type="AlphaFoldDB" id="A0A6M3IWR4"/>
<reference evidence="1" key="1">
    <citation type="submission" date="2020-03" db="EMBL/GenBank/DDBJ databases">
        <title>The deep terrestrial virosphere.</title>
        <authorList>
            <person name="Holmfeldt K."/>
            <person name="Nilsson E."/>
            <person name="Simone D."/>
            <person name="Lopez-Fernandez M."/>
            <person name="Wu X."/>
            <person name="de Brujin I."/>
            <person name="Lundin D."/>
            <person name="Andersson A."/>
            <person name="Bertilsson S."/>
            <person name="Dopson M."/>
        </authorList>
    </citation>
    <scope>NUCLEOTIDE SEQUENCE</scope>
    <source>
        <strain evidence="2">MM415A00435</strain>
        <strain evidence="1">MM415B00827</strain>
    </source>
</reference>
<sequence>MRLDVSVELNLKTNEAKETVERAARMAMRDTVVDVAHDAVEGSPYLTGNNRRSIQYEVGPGGEVAKEDLTGAVFSTSGYGGYLETGTVKMAARPYFRPALRNFTAQKFAEKVKGYLK</sequence>
<evidence type="ECO:0000313" key="2">
    <source>
        <dbReference type="EMBL" id="QJA82203.1"/>
    </source>
</evidence>
<dbReference type="InterPro" id="IPR010064">
    <property type="entry name" value="HK97-gp10_tail"/>
</dbReference>
<evidence type="ECO:0000313" key="1">
    <source>
        <dbReference type="EMBL" id="QJA62076.1"/>
    </source>
</evidence>
<accession>A0A6M3IWR4</accession>
<dbReference type="Pfam" id="PF04883">
    <property type="entry name" value="HK97-gp10_like"/>
    <property type="match status" value="1"/>
</dbReference>
<dbReference type="EMBL" id="MT142482">
    <property type="protein sequence ID" value="QJA82203.1"/>
    <property type="molecule type" value="Genomic_DNA"/>
</dbReference>
<name>A0A6M3IWR4_9ZZZZ</name>
<dbReference type="EMBL" id="MT141461">
    <property type="protein sequence ID" value="QJA62076.1"/>
    <property type="molecule type" value="Genomic_DNA"/>
</dbReference>
<organism evidence="1">
    <name type="scientific">viral metagenome</name>
    <dbReference type="NCBI Taxonomy" id="1070528"/>
    <lineage>
        <taxon>unclassified sequences</taxon>
        <taxon>metagenomes</taxon>
        <taxon>organismal metagenomes</taxon>
    </lineage>
</organism>
<proteinExistence type="predicted"/>